<proteinExistence type="predicted"/>
<comment type="caution">
    <text evidence="1">The sequence shown here is derived from an EMBL/GenBank/DDBJ whole genome shotgun (WGS) entry which is preliminary data.</text>
</comment>
<sequence>MTKLKNAIVKIIPDLEIELRNLRLNGSFEGCSGFVTSPVTGKVAYVSTDTHLSEASTAMYRTATISRDFTGGFNRFTGYAELPQPIVDLVR</sequence>
<dbReference type="Proteomes" id="UP000266915">
    <property type="component" value="Unassembled WGS sequence"/>
</dbReference>
<accession>A0A3N2BL39</accession>
<reference evidence="1 2" key="1">
    <citation type="submission" date="2018-11" db="EMBL/GenBank/DDBJ databases">
        <title>Sequencing the genomes of 1000 actinobacteria strains.</title>
        <authorList>
            <person name="Klenk H.-P."/>
        </authorList>
    </citation>
    <scope>NUCLEOTIDE SEQUENCE [LARGE SCALE GENOMIC DNA]</scope>
    <source>
        <strain evidence="1 2">DSM 14012</strain>
    </source>
</reference>
<organism evidence="1 2">
    <name type="scientific">Plantibacter flavus</name>
    <dbReference type="NCBI Taxonomy" id="150123"/>
    <lineage>
        <taxon>Bacteria</taxon>
        <taxon>Bacillati</taxon>
        <taxon>Actinomycetota</taxon>
        <taxon>Actinomycetes</taxon>
        <taxon>Micrococcales</taxon>
        <taxon>Microbacteriaceae</taxon>
        <taxon>Plantibacter</taxon>
    </lineage>
</organism>
<evidence type="ECO:0000313" key="1">
    <source>
        <dbReference type="EMBL" id="ROR75991.1"/>
    </source>
</evidence>
<evidence type="ECO:0000313" key="2">
    <source>
        <dbReference type="Proteomes" id="UP000266915"/>
    </source>
</evidence>
<dbReference type="AlphaFoldDB" id="A0A3N2BL39"/>
<protein>
    <submittedName>
        <fullName evidence="1">Uncharacterized protein</fullName>
    </submittedName>
</protein>
<dbReference type="EMBL" id="RKHL01000002">
    <property type="protein sequence ID" value="ROR75991.1"/>
    <property type="molecule type" value="Genomic_DNA"/>
</dbReference>
<gene>
    <name evidence="1" type="ORF">EDD42_3942</name>
</gene>
<keyword evidence="2" id="KW-1185">Reference proteome</keyword>
<name>A0A3N2BL39_9MICO</name>